<proteinExistence type="predicted"/>
<dbReference type="Proteomes" id="UP000247647">
    <property type="component" value="Unassembled WGS sequence"/>
</dbReference>
<dbReference type="RefSeq" id="XP_025483629.1">
    <property type="nucleotide sequence ID" value="XM_025624637.1"/>
</dbReference>
<dbReference type="GeneID" id="37127093"/>
<keyword evidence="2" id="KW-1185">Reference proteome</keyword>
<name>A0A318YTS9_ASPNB</name>
<gene>
    <name evidence="1" type="ORF">BO87DRAFT_383045</name>
</gene>
<dbReference type="InterPro" id="IPR036291">
    <property type="entry name" value="NAD(P)-bd_dom_sf"/>
</dbReference>
<organism evidence="1 2">
    <name type="scientific">Aspergillus neoniger (strain CBS 115656)</name>
    <dbReference type="NCBI Taxonomy" id="1448310"/>
    <lineage>
        <taxon>Eukaryota</taxon>
        <taxon>Fungi</taxon>
        <taxon>Dikarya</taxon>
        <taxon>Ascomycota</taxon>
        <taxon>Pezizomycotina</taxon>
        <taxon>Eurotiomycetes</taxon>
        <taxon>Eurotiomycetidae</taxon>
        <taxon>Eurotiales</taxon>
        <taxon>Aspergillaceae</taxon>
        <taxon>Aspergillus</taxon>
        <taxon>Aspergillus subgen. Circumdati</taxon>
    </lineage>
</organism>
<dbReference type="SUPFAM" id="SSF51735">
    <property type="entry name" value="NAD(P)-binding Rossmann-fold domains"/>
    <property type="match status" value="1"/>
</dbReference>
<reference evidence="1" key="1">
    <citation type="submission" date="2016-12" db="EMBL/GenBank/DDBJ databases">
        <title>The genomes of Aspergillus section Nigri reveals drivers in fungal speciation.</title>
        <authorList>
            <consortium name="DOE Joint Genome Institute"/>
            <person name="Vesth T.C."/>
            <person name="Nybo J."/>
            <person name="Theobald S."/>
            <person name="Brandl J."/>
            <person name="Frisvad J.C."/>
            <person name="Nielsen K.F."/>
            <person name="Lyhne E.K."/>
            <person name="Kogle M.E."/>
            <person name="Kuo A."/>
            <person name="Riley R."/>
            <person name="Clum A."/>
            <person name="Nolan M."/>
            <person name="Lipzen A."/>
            <person name="Salamov A."/>
            <person name="Henrissat B."/>
            <person name="Wiebenga A."/>
            <person name="De Vries R.P."/>
            <person name="Grigoriev I.V."/>
            <person name="Mortensen U.H."/>
            <person name="Andersen M.R."/>
            <person name="Baker S.E."/>
        </authorList>
    </citation>
    <scope>NUCLEOTIDE SEQUENCE [LARGE SCALE GENOMIC DNA]</scope>
    <source>
        <strain evidence="1">CBS 115656</strain>
    </source>
</reference>
<accession>A0A318YTS9</accession>
<dbReference type="OrthoDB" id="10262413at2759"/>
<protein>
    <recommendedName>
        <fullName evidence="3">NAD(P)-binding protein</fullName>
    </recommendedName>
</protein>
<sequence>MSHNILITGASGYLGGTLLARTKKSEYGNYGAEPIVLKVDDHETVTQTIIYREITIVYYLIDAYTAKHQPAFIRGLGEIRKKTGKDVHFLHTTMYFPRTSNHSNVYNPTVKIQIWPVCHISDTAELYLHILRKILLGEEIGDGKHGFFLAASGSVPWNKVYCAMAKALAKRGLVDDEDVVQADDQVLEKMGEALGVAPDEVQVLLGGRCMFTAEHGRRIGWEPMYPPQHILDVADDEVALIMKGLERGNKRPDIR</sequence>
<evidence type="ECO:0000313" key="2">
    <source>
        <dbReference type="Proteomes" id="UP000247647"/>
    </source>
</evidence>
<dbReference type="EMBL" id="KZ821448">
    <property type="protein sequence ID" value="PYH38151.1"/>
    <property type="molecule type" value="Genomic_DNA"/>
</dbReference>
<evidence type="ECO:0008006" key="3">
    <source>
        <dbReference type="Google" id="ProtNLM"/>
    </source>
</evidence>
<evidence type="ECO:0000313" key="1">
    <source>
        <dbReference type="EMBL" id="PYH38151.1"/>
    </source>
</evidence>
<dbReference type="AlphaFoldDB" id="A0A318YTS9"/>